<dbReference type="AlphaFoldDB" id="A0A9D1NIG5"/>
<proteinExistence type="predicted"/>
<evidence type="ECO:0000313" key="3">
    <source>
        <dbReference type="Proteomes" id="UP000886743"/>
    </source>
</evidence>
<evidence type="ECO:0000256" key="1">
    <source>
        <dbReference type="SAM" id="MobiDB-lite"/>
    </source>
</evidence>
<gene>
    <name evidence="2" type="ORF">IAC74_06680</name>
</gene>
<feature type="region of interest" description="Disordered" evidence="1">
    <location>
        <begin position="1"/>
        <end position="53"/>
    </location>
</feature>
<comment type="caution">
    <text evidence="2">The sequence shown here is derived from an EMBL/GenBank/DDBJ whole genome shotgun (WGS) entry which is preliminary data.</text>
</comment>
<sequence length="114" mass="12578">MQRKYYGSGLAAPDAGVPMHAQNNPRRQGAPERGEIITPQPVKQERPQPAKGAGLGALADGLFKDGKLLGRFETDDIILLCLIFLVLQNDDDPDWPLLLALGYIFLSDKDFKLF</sequence>
<organism evidence="2 3">
    <name type="scientific">Candidatus Aphodoplasma excrementigallinarum</name>
    <dbReference type="NCBI Taxonomy" id="2840673"/>
    <lineage>
        <taxon>Bacteria</taxon>
        <taxon>Bacillati</taxon>
        <taxon>Bacillota</taxon>
        <taxon>Clostridia</taxon>
        <taxon>Eubacteriales</taxon>
        <taxon>Candidatus Aphodoplasma</taxon>
    </lineage>
</organism>
<dbReference type="Proteomes" id="UP000886743">
    <property type="component" value="Unassembled WGS sequence"/>
</dbReference>
<reference evidence="2" key="2">
    <citation type="journal article" date="2021" name="PeerJ">
        <title>Extensive microbial diversity within the chicken gut microbiome revealed by metagenomics and culture.</title>
        <authorList>
            <person name="Gilroy R."/>
            <person name="Ravi A."/>
            <person name="Getino M."/>
            <person name="Pursley I."/>
            <person name="Horton D.L."/>
            <person name="Alikhan N.F."/>
            <person name="Baker D."/>
            <person name="Gharbi K."/>
            <person name="Hall N."/>
            <person name="Watson M."/>
            <person name="Adriaenssens E.M."/>
            <person name="Foster-Nyarko E."/>
            <person name="Jarju S."/>
            <person name="Secka A."/>
            <person name="Antonio M."/>
            <person name="Oren A."/>
            <person name="Chaudhuri R.R."/>
            <person name="La Ragione R."/>
            <person name="Hildebrand F."/>
            <person name="Pallen M.J."/>
        </authorList>
    </citation>
    <scope>NUCLEOTIDE SEQUENCE</scope>
    <source>
        <strain evidence="2">4920</strain>
    </source>
</reference>
<dbReference type="EMBL" id="DVOF01000196">
    <property type="protein sequence ID" value="HIV03244.1"/>
    <property type="molecule type" value="Genomic_DNA"/>
</dbReference>
<name>A0A9D1NIG5_9FIRM</name>
<evidence type="ECO:0000313" key="2">
    <source>
        <dbReference type="EMBL" id="HIV03244.1"/>
    </source>
</evidence>
<protein>
    <submittedName>
        <fullName evidence="2">Uncharacterized protein</fullName>
    </submittedName>
</protein>
<accession>A0A9D1NIG5</accession>
<reference evidence="2" key="1">
    <citation type="submission" date="2020-10" db="EMBL/GenBank/DDBJ databases">
        <authorList>
            <person name="Gilroy R."/>
        </authorList>
    </citation>
    <scope>NUCLEOTIDE SEQUENCE</scope>
    <source>
        <strain evidence="2">4920</strain>
    </source>
</reference>